<sequence>NFSHGLAQLEILCKQLYETTDTAVRHQAEKALVEFTNSPDCLSKCQLLLERGSSSYSQLLAATCLSKLVSRTSNPLPLEQRIDIRNYVLNYLATRPKLAAFVTQALIQLYARITKLGWFDCQKDDYVFRNVIADVTRFLQDSVEHCIIGVTILSQLTNEINQADTTHPLTKHRKIASSFRDSSLFDIFTLSCNLLKQASGKNLNLNDESQHGLLMQLLKLSYNCLNYDFIGTSTDESSDDLCTVQIPTSWRSAFLDSSTLQLFFNLYHSIPPSLSPLVLSCLVQIASVRRSLFNNAERAKFLSHLVDGVKRILANPQCLPDPNNYHEFCRLLARLKSNYQLGELVKVENYPEVIRLIANFTVTSLQVGVPGVTLLFPTSVYLFTKMFNQTDFMEMFPTHKLTELCVHVCRLHRDGLEDPLDDAGLVQQQLDQLSTIGRCEYEKTCALLVQLFDQAAQTYQELLQSTNSSAADITVQEGRLTWLVYIIGAVIGGRVSFASTDEQDAMDGELVCRVLQLMNLTDSRLAQAGNERLELAMLSFFEQFRKIYIGDQVQKSSKLYRRLSEVLGLNDETMVLSVFIGKIITNLKYWGHCIIINLVHVLNVTLIRRRSLTSCVCLCQSEHFSFLGVNNQSNLSDMRCRTTFYTALGRLLMVDLGEDEDQFEQFMLPLTAAFEAVAQMLSTNTFNEQEAKRTLVGLVRDLRGIAFAFNAKTSFMMLFDWIYPAYMPILQRAIELWYHDPACTTPVLKLMAELVHNRSQRLQFDVSSPNGILLFRETSKMITTYGNRILTLGEVPKDQVYGVKLKGVSVCFAMLKAVLSGNYVNFGVFRLYGDDALDNALQTFIKLLLSIPHSDLLDYPKLSQSFYSLLEVLTQDHMNFIASLEPHVVMYILSSISEGLTALDTMVCTGCCSSLDHIVTYLFKQLSRSTKKRPTPMATDDRFLHIMQQHPEMIQQMLSTVLNIIIFEDCRNQWSMSRPLLGLILLNEKYFADLRNSIVNSQPPEKQQAMHLCFENLMEGIERNLLTKNRDRFTQNLSVFRREVNDSMKNSTYGVNSNDMMS</sequence>
<evidence type="ECO:0000256" key="1">
    <source>
        <dbReference type="ARBA" id="ARBA00004123"/>
    </source>
</evidence>
<feature type="domain" description="Importin N-terminal" evidence="8">
    <location>
        <begin position="28"/>
        <end position="94"/>
    </location>
</feature>
<dbReference type="PANTHER" id="PTHR12596:SF2">
    <property type="entry name" value="EXPORTIN-7 ISOFORM X1"/>
    <property type="match status" value="1"/>
</dbReference>
<dbReference type="GO" id="GO:0005049">
    <property type="term" value="F:nuclear export signal receptor activity"/>
    <property type="evidence" value="ECO:0007669"/>
    <property type="project" value="InterPro"/>
</dbReference>
<evidence type="ECO:0000256" key="3">
    <source>
        <dbReference type="ARBA" id="ARBA00009466"/>
    </source>
</evidence>
<reference evidence="9" key="2">
    <citation type="submission" date="2025-08" db="UniProtKB">
        <authorList>
            <consortium name="Ensembl"/>
        </authorList>
    </citation>
    <scope>IDENTIFICATION</scope>
</reference>
<comment type="similarity">
    <text evidence="3">Belongs to the exportin family.</text>
</comment>
<evidence type="ECO:0000256" key="5">
    <source>
        <dbReference type="ARBA" id="ARBA00022490"/>
    </source>
</evidence>
<dbReference type="Pfam" id="PF25795">
    <property type="entry name" value="TPR_XPO7"/>
    <property type="match status" value="1"/>
</dbReference>
<dbReference type="Gene3D" id="1.25.10.10">
    <property type="entry name" value="Leucine-rich Repeat Variant"/>
    <property type="match status" value="2"/>
</dbReference>
<dbReference type="GO" id="GO:0005643">
    <property type="term" value="C:nuclear pore"/>
    <property type="evidence" value="ECO:0007669"/>
    <property type="project" value="TreeGrafter"/>
</dbReference>
<keyword evidence="6" id="KW-0653">Protein transport</keyword>
<dbReference type="FunFam" id="1.25.10.10:FF:000059">
    <property type="entry name" value="exportin-7 isoform X2"/>
    <property type="match status" value="1"/>
</dbReference>
<dbReference type="Proteomes" id="UP000472265">
    <property type="component" value="Chromosome 12"/>
</dbReference>
<gene>
    <name evidence="9" type="primary">XPO7</name>
    <name evidence="9" type="synonym">xpo7</name>
</gene>
<keyword evidence="7" id="KW-0539">Nucleus</keyword>
<evidence type="ECO:0000313" key="10">
    <source>
        <dbReference type="Proteomes" id="UP000472265"/>
    </source>
</evidence>
<reference evidence="9" key="3">
    <citation type="submission" date="2025-09" db="UniProtKB">
        <authorList>
            <consortium name="Ensembl"/>
        </authorList>
    </citation>
    <scope>IDENTIFICATION</scope>
</reference>
<dbReference type="PROSITE" id="PS50166">
    <property type="entry name" value="IMPORTIN_B_NT"/>
    <property type="match status" value="1"/>
</dbReference>
<evidence type="ECO:0000259" key="8">
    <source>
        <dbReference type="PROSITE" id="PS50166"/>
    </source>
</evidence>
<dbReference type="SMART" id="SM00913">
    <property type="entry name" value="IBN_N"/>
    <property type="match status" value="1"/>
</dbReference>
<reference evidence="9" key="1">
    <citation type="submission" date="2021-04" db="EMBL/GenBank/DDBJ databases">
        <authorList>
            <consortium name="Wellcome Sanger Institute Data Sharing"/>
        </authorList>
    </citation>
    <scope>NUCLEOTIDE SEQUENCE [LARGE SCALE GENOMIC DNA]</scope>
</reference>
<dbReference type="GO" id="GO:0005737">
    <property type="term" value="C:cytoplasm"/>
    <property type="evidence" value="ECO:0007669"/>
    <property type="project" value="UniProtKB-SubCell"/>
</dbReference>
<dbReference type="Pfam" id="PF03810">
    <property type="entry name" value="IBN_N"/>
    <property type="match status" value="1"/>
</dbReference>
<dbReference type="InterPro" id="IPR044189">
    <property type="entry name" value="XPO4/7-like"/>
</dbReference>
<dbReference type="InterPro" id="IPR016024">
    <property type="entry name" value="ARM-type_fold"/>
</dbReference>
<keyword evidence="10" id="KW-1185">Reference proteome</keyword>
<comment type="subcellular location">
    <subcellularLocation>
        <location evidence="2">Cytoplasm</location>
    </subcellularLocation>
    <subcellularLocation>
        <location evidence="1">Nucleus</location>
    </subcellularLocation>
</comment>
<dbReference type="InterPro" id="IPR011989">
    <property type="entry name" value="ARM-like"/>
</dbReference>
<dbReference type="InterPro" id="IPR001494">
    <property type="entry name" value="Importin-beta_N"/>
</dbReference>
<dbReference type="Ensembl" id="ENSSAUT00010046821.1">
    <property type="protein sequence ID" value="ENSSAUP00010044517.1"/>
    <property type="gene ID" value="ENSSAUG00010015454.1"/>
</dbReference>
<evidence type="ECO:0000256" key="2">
    <source>
        <dbReference type="ARBA" id="ARBA00004496"/>
    </source>
</evidence>
<dbReference type="GO" id="GO:0031267">
    <property type="term" value="F:small GTPase binding"/>
    <property type="evidence" value="ECO:0007669"/>
    <property type="project" value="InterPro"/>
</dbReference>
<dbReference type="InterPro" id="IPR057947">
    <property type="entry name" value="TPR_XPO7/RBP17"/>
</dbReference>
<dbReference type="PANTHER" id="PTHR12596">
    <property type="entry name" value="EXPORTIN 4,7-RELATED"/>
    <property type="match status" value="1"/>
</dbReference>
<name>A0A671X026_SPAAU</name>
<evidence type="ECO:0000256" key="7">
    <source>
        <dbReference type="ARBA" id="ARBA00023242"/>
    </source>
</evidence>
<evidence type="ECO:0000256" key="4">
    <source>
        <dbReference type="ARBA" id="ARBA00022448"/>
    </source>
</evidence>
<evidence type="ECO:0000313" key="9">
    <source>
        <dbReference type="Ensembl" id="ENSSAUP00010044517.1"/>
    </source>
</evidence>
<keyword evidence="4" id="KW-0813">Transport</keyword>
<dbReference type="GeneTree" id="ENSGT00940000153139"/>
<proteinExistence type="inferred from homology"/>
<accession>A0A671X026</accession>
<dbReference type="FunFam" id="1.25.10.10:FF:000042">
    <property type="entry name" value="exportin-7 isoform X1"/>
    <property type="match status" value="1"/>
</dbReference>
<evidence type="ECO:0000256" key="6">
    <source>
        <dbReference type="ARBA" id="ARBA00022927"/>
    </source>
</evidence>
<protein>
    <submittedName>
        <fullName evidence="9">Exportin 7</fullName>
    </submittedName>
</protein>
<dbReference type="SUPFAM" id="SSF48371">
    <property type="entry name" value="ARM repeat"/>
    <property type="match status" value="1"/>
</dbReference>
<dbReference type="AlphaFoldDB" id="A0A671X026"/>
<dbReference type="GO" id="GO:0006611">
    <property type="term" value="P:protein export from nucleus"/>
    <property type="evidence" value="ECO:0007669"/>
    <property type="project" value="TreeGrafter"/>
</dbReference>
<keyword evidence="5" id="KW-0963">Cytoplasm</keyword>
<organism evidence="9 10">
    <name type="scientific">Sparus aurata</name>
    <name type="common">Gilthead sea bream</name>
    <dbReference type="NCBI Taxonomy" id="8175"/>
    <lineage>
        <taxon>Eukaryota</taxon>
        <taxon>Metazoa</taxon>
        <taxon>Chordata</taxon>
        <taxon>Craniata</taxon>
        <taxon>Vertebrata</taxon>
        <taxon>Euteleostomi</taxon>
        <taxon>Actinopterygii</taxon>
        <taxon>Neopterygii</taxon>
        <taxon>Teleostei</taxon>
        <taxon>Neoteleostei</taxon>
        <taxon>Acanthomorphata</taxon>
        <taxon>Eupercaria</taxon>
        <taxon>Spariformes</taxon>
        <taxon>Sparidae</taxon>
        <taxon>Sparus</taxon>
    </lineage>
</organism>